<evidence type="ECO:0000313" key="3">
    <source>
        <dbReference type="EnsemblMetazoa" id="GMOY006975-PA"/>
    </source>
</evidence>
<feature type="compositionally biased region" description="Low complexity" evidence="2">
    <location>
        <begin position="1230"/>
        <end position="1246"/>
    </location>
</feature>
<organism evidence="3 4">
    <name type="scientific">Glossina morsitans morsitans</name>
    <name type="common">Savannah tsetse fly</name>
    <dbReference type="NCBI Taxonomy" id="37546"/>
    <lineage>
        <taxon>Eukaryota</taxon>
        <taxon>Metazoa</taxon>
        <taxon>Ecdysozoa</taxon>
        <taxon>Arthropoda</taxon>
        <taxon>Hexapoda</taxon>
        <taxon>Insecta</taxon>
        <taxon>Pterygota</taxon>
        <taxon>Neoptera</taxon>
        <taxon>Endopterygota</taxon>
        <taxon>Diptera</taxon>
        <taxon>Brachycera</taxon>
        <taxon>Muscomorpha</taxon>
        <taxon>Hippoboscoidea</taxon>
        <taxon>Glossinidae</taxon>
        <taxon>Glossina</taxon>
    </lineage>
</organism>
<protein>
    <submittedName>
        <fullName evidence="3">Uncharacterized protein</fullName>
    </submittedName>
</protein>
<feature type="compositionally biased region" description="Basic residues" evidence="2">
    <location>
        <begin position="1186"/>
        <end position="1197"/>
    </location>
</feature>
<feature type="region of interest" description="Disordered" evidence="2">
    <location>
        <begin position="1050"/>
        <end position="1126"/>
    </location>
</feature>
<proteinExistence type="predicted"/>
<keyword evidence="4" id="KW-1185">Reference proteome</keyword>
<reference evidence="3" key="1">
    <citation type="submission" date="2020-05" db="UniProtKB">
        <authorList>
            <consortium name="EnsemblMetazoa"/>
        </authorList>
    </citation>
    <scope>IDENTIFICATION</scope>
    <source>
        <strain evidence="3">Yale</strain>
    </source>
</reference>
<name>A0A1B0G135_GLOMM</name>
<feature type="compositionally biased region" description="Polar residues" evidence="2">
    <location>
        <begin position="1096"/>
        <end position="1108"/>
    </location>
</feature>
<accession>A0A1B0G135</accession>
<dbReference type="VEuPathDB" id="VectorBase:GMOY006975"/>
<dbReference type="EMBL" id="CCAG010022930">
    <property type="status" value="NOT_ANNOTATED_CDS"/>
    <property type="molecule type" value="Genomic_DNA"/>
</dbReference>
<feature type="compositionally biased region" description="Polar residues" evidence="2">
    <location>
        <begin position="1"/>
        <end position="13"/>
    </location>
</feature>
<feature type="region of interest" description="Disordered" evidence="2">
    <location>
        <begin position="1164"/>
        <end position="1258"/>
    </location>
</feature>
<feature type="compositionally biased region" description="Polar residues" evidence="2">
    <location>
        <begin position="1171"/>
        <end position="1180"/>
    </location>
</feature>
<feature type="compositionally biased region" description="Polar residues" evidence="2">
    <location>
        <begin position="1116"/>
        <end position="1126"/>
    </location>
</feature>
<dbReference type="EnsemblMetazoa" id="GMOY006975-RA">
    <property type="protein sequence ID" value="GMOY006975-PA"/>
    <property type="gene ID" value="GMOY006975"/>
</dbReference>
<feature type="coiled-coil region" evidence="1">
    <location>
        <begin position="63"/>
        <end position="97"/>
    </location>
</feature>
<feature type="region of interest" description="Disordered" evidence="2">
    <location>
        <begin position="817"/>
        <end position="847"/>
    </location>
</feature>
<keyword evidence="1" id="KW-0175">Coiled coil</keyword>
<dbReference type="PhylomeDB" id="A0A1B0G135"/>
<dbReference type="AlphaFoldDB" id="A0A1B0G135"/>
<evidence type="ECO:0000256" key="2">
    <source>
        <dbReference type="SAM" id="MobiDB-lite"/>
    </source>
</evidence>
<dbReference type="Proteomes" id="UP000092444">
    <property type="component" value="Unassembled WGS sequence"/>
</dbReference>
<feature type="region of interest" description="Disordered" evidence="2">
    <location>
        <begin position="1"/>
        <end position="31"/>
    </location>
</feature>
<feature type="compositionally biased region" description="Basic and acidic residues" evidence="2">
    <location>
        <begin position="14"/>
        <end position="31"/>
    </location>
</feature>
<feature type="compositionally biased region" description="Polar residues" evidence="2">
    <location>
        <begin position="1055"/>
        <end position="1083"/>
    </location>
</feature>
<sequence>MHNSNYARQQNANIERRFSKRSEKAGKLDRKSSRGMIYENEELRLRTININAEVERVEINKFLYQSQSDIKRLKKENELLRREIWILRDECDRLNKTVKAKFLDHDEGGCGIRCSGASTSAANEHHCCCNIDDGEAGARSCGCETMHNNYNSEDSDSCTGPCCCADDEDDDAVEDIIKAENANNEEESAGNDDIKLTTTTICKTEESTNKSIFDHLSVVSEETLSNIEHTVAQQNENLFGYTPDIYGSETTLPSFVGPLTPLTPIELIANELSDLQATVPPLSYFENIVSQHLNPRNETAGESPSIAGAEKPLARHTNGWDYNLQSPFAQKRSTAQTLSTFQPVSGVTAITTTGPIVESNVKEIITTSSASQQTETVAIVTVSGIDNVETPKHFFAPLRPKLKLNTTLANQRCLPSSSMLLAATSPTTFSNKYSLQHEKRKCEPPDLYVTNALATPYRCTKTSISSQPPPVPQRKQFPAAQVSPRLFRRKNPFQHQRYEHHDERITNAGCSLKNTYRSSRNNALSVNLIETSAACNSTLTAALVACNALNLQLLPLHLRSTTSLTCTVAITTTITKTTTNAFTTTNACTKIDGHRSNLVNSNHFTKPHEPVYAIAQKSGHNLITAPAVTKPIMATTTTTTIMPSILVSASCYTLRAMKIDKSSNSFAMDSECQNVWKAGKADYGQMVSKSRSTVKEEPVVVVVQYVGNPKRRILITDSINLEAILNDIDAISEDILTLQLKKDKSIENLDRNSLEVTENKSTSLQQSNKNNKPYKSEMNLLLTYDGETPIIQPTQATNLNTAASFVSTVKIISNDNSSNCTSLRRTRSLEKDRTNSPSPNVPDAMLPFPDNREYLSIDRLSEEIIKRSTLPSVAATATQTLPVINTPQQEGDLTLSPIKINVPANEQSVAPAPQGRIHTSPPELARSYSATNSSHLFSDTDNSKNPKHSSLTGAAAKRALFRSAPSHLTKSLDIEPMPDDDNCDGNGIEKLVETVKSSDEEVLQEPADIAKRKSRRVSIVICGDTNNANSPANMLAVRSQTLNTNALKTTTTTNSCSDLPSITPNPTLSNLKQSSHSTPNSPHSVHKNEETRAFNKITSPTISINSPNAFPHNRASDNSSSHYDGCLNATTQNQRKSNHDTIRATAAEIACAAANVMRSKCARRHSDGTVAHNNQRASAVSTSTTLHHHHNHHHHQHSSSLTNNINTHRGHHVRQDSNHEVVVPCSDRNSNSLASSRESSTSFSMRSQRRKLSVSSHTGGKIPWCACWGNGCL</sequence>
<feature type="region of interest" description="Disordered" evidence="2">
    <location>
        <begin position="906"/>
        <end position="928"/>
    </location>
</feature>
<evidence type="ECO:0000313" key="4">
    <source>
        <dbReference type="Proteomes" id="UP000092444"/>
    </source>
</evidence>
<evidence type="ECO:0000256" key="1">
    <source>
        <dbReference type="SAM" id="Coils"/>
    </source>
</evidence>